<accession>A0A9W6EWH8</accession>
<dbReference type="InterPro" id="IPR013767">
    <property type="entry name" value="PAS_fold"/>
</dbReference>
<evidence type="ECO:0000256" key="1">
    <source>
        <dbReference type="ARBA" id="ARBA00000085"/>
    </source>
</evidence>
<dbReference type="InterPro" id="IPR003594">
    <property type="entry name" value="HATPase_dom"/>
</dbReference>
<dbReference type="PRINTS" id="PR00344">
    <property type="entry name" value="BCTRLSENSOR"/>
</dbReference>
<dbReference type="InterPro" id="IPR052162">
    <property type="entry name" value="Sensor_kinase/Photoreceptor"/>
</dbReference>
<keyword evidence="4" id="KW-0808">Transferase</keyword>
<dbReference type="PANTHER" id="PTHR43304:SF1">
    <property type="entry name" value="PAC DOMAIN-CONTAINING PROTEIN"/>
    <property type="match status" value="1"/>
</dbReference>
<evidence type="ECO:0000313" key="9">
    <source>
        <dbReference type="Proteomes" id="UP001143545"/>
    </source>
</evidence>
<evidence type="ECO:0000256" key="5">
    <source>
        <dbReference type="ARBA" id="ARBA00022777"/>
    </source>
</evidence>
<dbReference type="InterPro" id="IPR036890">
    <property type="entry name" value="HATPase_C_sf"/>
</dbReference>
<dbReference type="SMART" id="SM00387">
    <property type="entry name" value="HATPase_c"/>
    <property type="match status" value="1"/>
</dbReference>
<proteinExistence type="predicted"/>
<dbReference type="InterPro" id="IPR035965">
    <property type="entry name" value="PAS-like_dom_sf"/>
</dbReference>
<evidence type="ECO:0000256" key="2">
    <source>
        <dbReference type="ARBA" id="ARBA00012438"/>
    </source>
</evidence>
<evidence type="ECO:0000313" key="8">
    <source>
        <dbReference type="EMBL" id="GLB52988.1"/>
    </source>
</evidence>
<evidence type="ECO:0000256" key="4">
    <source>
        <dbReference type="ARBA" id="ARBA00022679"/>
    </source>
</evidence>
<dbReference type="SUPFAM" id="SSF55785">
    <property type="entry name" value="PYP-like sensor domain (PAS domain)"/>
    <property type="match status" value="1"/>
</dbReference>
<evidence type="ECO:0000259" key="7">
    <source>
        <dbReference type="PROSITE" id="PS50112"/>
    </source>
</evidence>
<comment type="caution">
    <text evidence="8">The sequence shown here is derived from an EMBL/GenBank/DDBJ whole genome shotgun (WGS) entry which is preliminary data.</text>
</comment>
<dbReference type="GO" id="GO:0004673">
    <property type="term" value="F:protein histidine kinase activity"/>
    <property type="evidence" value="ECO:0007669"/>
    <property type="project" value="UniProtKB-EC"/>
</dbReference>
<dbReference type="InterPro" id="IPR000014">
    <property type="entry name" value="PAS"/>
</dbReference>
<dbReference type="Pfam" id="PF00989">
    <property type="entry name" value="PAS"/>
    <property type="match status" value="1"/>
</dbReference>
<feature type="domain" description="Histidine kinase" evidence="6">
    <location>
        <begin position="284"/>
        <end position="495"/>
    </location>
</feature>
<protein>
    <recommendedName>
        <fullName evidence="2">histidine kinase</fullName>
        <ecNumber evidence="2">2.7.13.3</ecNumber>
    </recommendedName>
</protein>
<dbReference type="AlphaFoldDB" id="A0A9W6EWH8"/>
<keyword evidence="5 8" id="KW-0418">Kinase</keyword>
<sequence>MLQTNTREVMEGYTLNKLKHTLEMAEIAQAFFDVKKGMMFFDNMCCKIHETSESSISILHLMRMYDTNSARKYIERLKKGIAEKETHFDSIIETITEIGKKKWIHVVGVPEYEWGDCTGIQFLYKDVDNETRDKMRMHSHANTMESSFTNATEGLAMVSIGGRFVKANPALCAMLGYTEEELFNKPLIDFVPKEDLQELESILAKFLMGKISQYVDEKEYIDRFGERKRMGLIITITRDDQKRPVRFLFQLTDLTQMYHRQSEIKTLLRLVSDQNKRLIDFAYIVSHNLRTHSGNFTMIMELMKREFPEHTNNYYYPMLKTTARELQKTMEDLTTAIVSYSYNEEDLTQLCLGRQLSLALGSISRELKTIGGTIVNNVPKNICVNHLKTYLLNIFISVLENAIKFRHPDRPIEITIDFEDSGDFYGILIKDNGLGINIEEHANEMFMLYKTFHEKQSGRGVGLFVVKNQMESLHGICEVESVVDEGSVFKLYFKK</sequence>
<keyword evidence="3" id="KW-0597">Phosphoprotein</keyword>
<keyword evidence="9" id="KW-1185">Reference proteome</keyword>
<dbReference type="Gene3D" id="3.30.450.20">
    <property type="entry name" value="PAS domain"/>
    <property type="match status" value="1"/>
</dbReference>
<dbReference type="InterPro" id="IPR005467">
    <property type="entry name" value="His_kinase_dom"/>
</dbReference>
<dbReference type="CDD" id="cd00130">
    <property type="entry name" value="PAS"/>
    <property type="match status" value="1"/>
</dbReference>
<evidence type="ECO:0000259" key="6">
    <source>
        <dbReference type="PROSITE" id="PS50109"/>
    </source>
</evidence>
<dbReference type="InterPro" id="IPR004358">
    <property type="entry name" value="Sig_transdc_His_kin-like_C"/>
</dbReference>
<reference evidence="8" key="1">
    <citation type="submission" date="2022-07" db="EMBL/GenBank/DDBJ databases">
        <title>Taxonomy of Novel Oxalotrophic and Methylotrophic Bacteria.</title>
        <authorList>
            <person name="Sahin N."/>
            <person name="Tani A."/>
        </authorList>
    </citation>
    <scope>NUCLEOTIDE SEQUENCE</scope>
    <source>
        <strain evidence="8">AM327</strain>
    </source>
</reference>
<dbReference type="PANTHER" id="PTHR43304">
    <property type="entry name" value="PHYTOCHROME-LIKE PROTEIN CPH1"/>
    <property type="match status" value="1"/>
</dbReference>
<comment type="catalytic activity">
    <reaction evidence="1">
        <text>ATP + protein L-histidine = ADP + protein N-phospho-L-histidine.</text>
        <dbReference type="EC" id="2.7.13.3"/>
    </reaction>
</comment>
<dbReference type="Pfam" id="PF02518">
    <property type="entry name" value="HATPase_c"/>
    <property type="match status" value="1"/>
</dbReference>
<gene>
    <name evidence="8" type="ORF">NBRC110019_20280</name>
</gene>
<dbReference type="SUPFAM" id="SSF55874">
    <property type="entry name" value="ATPase domain of HSP90 chaperone/DNA topoisomerase II/histidine kinase"/>
    <property type="match status" value="1"/>
</dbReference>
<dbReference type="SMART" id="SM00091">
    <property type="entry name" value="PAS"/>
    <property type="match status" value="1"/>
</dbReference>
<organism evidence="8 9">
    <name type="scientific">Neptunitalea chrysea</name>
    <dbReference type="NCBI Taxonomy" id="1647581"/>
    <lineage>
        <taxon>Bacteria</taxon>
        <taxon>Pseudomonadati</taxon>
        <taxon>Bacteroidota</taxon>
        <taxon>Flavobacteriia</taxon>
        <taxon>Flavobacteriales</taxon>
        <taxon>Flavobacteriaceae</taxon>
        <taxon>Neptunitalea</taxon>
    </lineage>
</organism>
<dbReference type="PROSITE" id="PS50112">
    <property type="entry name" value="PAS"/>
    <property type="match status" value="1"/>
</dbReference>
<dbReference type="Proteomes" id="UP001143545">
    <property type="component" value="Unassembled WGS sequence"/>
</dbReference>
<dbReference type="Gene3D" id="3.30.565.10">
    <property type="entry name" value="Histidine kinase-like ATPase, C-terminal domain"/>
    <property type="match status" value="1"/>
</dbReference>
<dbReference type="PROSITE" id="PS50109">
    <property type="entry name" value="HIS_KIN"/>
    <property type="match status" value="1"/>
</dbReference>
<dbReference type="EMBL" id="BRVP01000013">
    <property type="protein sequence ID" value="GLB52988.1"/>
    <property type="molecule type" value="Genomic_DNA"/>
</dbReference>
<dbReference type="NCBIfam" id="TIGR00229">
    <property type="entry name" value="sensory_box"/>
    <property type="match status" value="1"/>
</dbReference>
<evidence type="ECO:0000256" key="3">
    <source>
        <dbReference type="ARBA" id="ARBA00022553"/>
    </source>
</evidence>
<feature type="domain" description="PAS" evidence="7">
    <location>
        <begin position="140"/>
        <end position="210"/>
    </location>
</feature>
<name>A0A9W6EWH8_9FLAO</name>
<dbReference type="EC" id="2.7.13.3" evidence="2"/>